<dbReference type="Proteomes" id="UP001060039">
    <property type="component" value="Chromosome"/>
</dbReference>
<reference evidence="2" key="1">
    <citation type="submission" date="2022-07" db="EMBL/GenBank/DDBJ databases">
        <title>Taxonomic analysis of Microcella humidisoli nov. sp., isolated from riverside soil.</title>
        <authorList>
            <person name="Molina K.M."/>
            <person name="Kim S.B."/>
        </authorList>
    </citation>
    <scope>NUCLEOTIDE SEQUENCE</scope>
    <source>
        <strain evidence="2">MMS21-STM10</strain>
    </source>
</reference>
<accession>A0ABY5FXD0</accession>
<feature type="domain" description="N-acetyltransferase" evidence="1">
    <location>
        <begin position="83"/>
        <end position="211"/>
    </location>
</feature>
<dbReference type="EC" id="2.3.1.-" evidence="2"/>
<dbReference type="PROSITE" id="PS51186">
    <property type="entry name" value="GNAT"/>
    <property type="match status" value="1"/>
</dbReference>
<dbReference type="CDD" id="cd04301">
    <property type="entry name" value="NAT_SF"/>
    <property type="match status" value="1"/>
</dbReference>
<keyword evidence="2" id="KW-0012">Acyltransferase</keyword>
<dbReference type="GO" id="GO:0016746">
    <property type="term" value="F:acyltransferase activity"/>
    <property type="evidence" value="ECO:0007669"/>
    <property type="project" value="UniProtKB-KW"/>
</dbReference>
<name>A0ABY5FXD0_9MICO</name>
<proteinExistence type="predicted"/>
<evidence type="ECO:0000313" key="3">
    <source>
        <dbReference type="Proteomes" id="UP001060039"/>
    </source>
</evidence>
<keyword evidence="3" id="KW-1185">Reference proteome</keyword>
<dbReference type="EMBL" id="CP101497">
    <property type="protein sequence ID" value="UTT62733.1"/>
    <property type="molecule type" value="Genomic_DNA"/>
</dbReference>
<protein>
    <submittedName>
        <fullName evidence="2">GNAT family N-acetyltransferase</fullName>
        <ecNumber evidence="2">2.3.1.-</ecNumber>
    </submittedName>
</protein>
<dbReference type="InterPro" id="IPR000182">
    <property type="entry name" value="GNAT_dom"/>
</dbReference>
<keyword evidence="2" id="KW-0808">Transferase</keyword>
<evidence type="ECO:0000313" key="2">
    <source>
        <dbReference type="EMBL" id="UTT62733.1"/>
    </source>
</evidence>
<sequence>MVVDPTLTDEWAVSIMSVEGGPRILAVSPPRANAVGVTHGDELEADQVTSALLAAGVALNAPDNIFHVTAAHGRALATEPIRPGVRALTLDDHAAFDRFTADAPDDDVDEAFVELDHWLVFGCFVDGRLVSAASMYPWDGSTLADTGVLTLPAYRGRGHGVATVRALSARALQLGDEPQYRCQVDNVASVSLAQAAGFTLLGTWEVVLPTD</sequence>
<gene>
    <name evidence="2" type="ORF">NNL39_01020</name>
</gene>
<evidence type="ECO:0000259" key="1">
    <source>
        <dbReference type="PROSITE" id="PS51186"/>
    </source>
</evidence>
<organism evidence="2 3">
    <name type="scientific">Microcella humidisoli</name>
    <dbReference type="NCBI Taxonomy" id="2963406"/>
    <lineage>
        <taxon>Bacteria</taxon>
        <taxon>Bacillati</taxon>
        <taxon>Actinomycetota</taxon>
        <taxon>Actinomycetes</taxon>
        <taxon>Micrococcales</taxon>
        <taxon>Microbacteriaceae</taxon>
        <taxon>Microcella</taxon>
    </lineage>
</organism>
<dbReference type="RefSeq" id="WP_255159864.1">
    <property type="nucleotide sequence ID" value="NZ_CP101497.1"/>
</dbReference>
<dbReference type="InterPro" id="IPR016181">
    <property type="entry name" value="Acyl_CoA_acyltransferase"/>
</dbReference>
<dbReference type="Pfam" id="PF00583">
    <property type="entry name" value="Acetyltransf_1"/>
    <property type="match status" value="1"/>
</dbReference>
<dbReference type="SUPFAM" id="SSF55729">
    <property type="entry name" value="Acyl-CoA N-acyltransferases (Nat)"/>
    <property type="match status" value="1"/>
</dbReference>
<dbReference type="Gene3D" id="3.40.630.30">
    <property type="match status" value="1"/>
</dbReference>